<feature type="transmembrane region" description="Helical" evidence="1">
    <location>
        <begin position="50"/>
        <end position="67"/>
    </location>
</feature>
<dbReference type="RefSeq" id="WP_142641747.1">
    <property type="nucleotide sequence ID" value="NZ_VDGI01000004.1"/>
</dbReference>
<dbReference type="OrthoDB" id="2971261at2"/>
<name>A0A544TTD1_9BACI</name>
<organism evidence="2 3">
    <name type="scientific">Psychrobacillus vulpis</name>
    <dbReference type="NCBI Taxonomy" id="2325572"/>
    <lineage>
        <taxon>Bacteria</taxon>
        <taxon>Bacillati</taxon>
        <taxon>Bacillota</taxon>
        <taxon>Bacilli</taxon>
        <taxon>Bacillales</taxon>
        <taxon>Bacillaceae</taxon>
        <taxon>Psychrobacillus</taxon>
    </lineage>
</organism>
<sequence length="102" mass="12162">MNLDTKTNTFFRLILCISYLLIFWYPTVPYLFIIPISLAMLDNDNKNRRIKMFLLLLSVCIIFYFFLNDLGFEQKFVISLVLFFSGFSDILKKAFKKNTIKH</sequence>
<keyword evidence="1" id="KW-0472">Membrane</keyword>
<keyword evidence="1" id="KW-0812">Transmembrane</keyword>
<dbReference type="AlphaFoldDB" id="A0A544TTD1"/>
<comment type="caution">
    <text evidence="2">The sequence shown here is derived from an EMBL/GenBank/DDBJ whole genome shotgun (WGS) entry which is preliminary data.</text>
</comment>
<dbReference type="Proteomes" id="UP000316626">
    <property type="component" value="Unassembled WGS sequence"/>
</dbReference>
<accession>A0A544TTD1</accession>
<keyword evidence="3" id="KW-1185">Reference proteome</keyword>
<reference evidence="2 3" key="1">
    <citation type="submission" date="2019-06" db="EMBL/GenBank/DDBJ databases">
        <title>Psychrobacillus vulpis sp. nov., a new species isolated from feces of a red fox that inhabits in The Tablas de Daimiel Natural Park, Albacete, Spain.</title>
        <authorList>
            <person name="Rodriguez M."/>
            <person name="Reina J.C."/>
            <person name="Bejar V."/>
            <person name="Llamas I."/>
        </authorList>
    </citation>
    <scope>NUCLEOTIDE SEQUENCE [LARGE SCALE GENOMIC DNA]</scope>
    <source>
        <strain evidence="2 3">Z8</strain>
    </source>
</reference>
<evidence type="ECO:0000313" key="3">
    <source>
        <dbReference type="Proteomes" id="UP000316626"/>
    </source>
</evidence>
<gene>
    <name evidence="2" type="ORF">FG384_06345</name>
</gene>
<protein>
    <submittedName>
        <fullName evidence="2">Uncharacterized protein</fullName>
    </submittedName>
</protein>
<proteinExistence type="predicted"/>
<dbReference type="EMBL" id="VDGI01000004">
    <property type="protein sequence ID" value="TQR20708.1"/>
    <property type="molecule type" value="Genomic_DNA"/>
</dbReference>
<evidence type="ECO:0000313" key="2">
    <source>
        <dbReference type="EMBL" id="TQR20708.1"/>
    </source>
</evidence>
<feature type="transmembrane region" description="Helical" evidence="1">
    <location>
        <begin position="12"/>
        <end position="38"/>
    </location>
</feature>
<evidence type="ECO:0000256" key="1">
    <source>
        <dbReference type="SAM" id="Phobius"/>
    </source>
</evidence>
<keyword evidence="1" id="KW-1133">Transmembrane helix</keyword>